<dbReference type="SMART" id="SM00195">
    <property type="entry name" value="DSPc"/>
    <property type="match status" value="1"/>
</dbReference>
<dbReference type="InterPro" id="IPR020422">
    <property type="entry name" value="TYR_PHOSPHATASE_DUAL_dom"/>
</dbReference>
<dbReference type="AlphaFoldDB" id="A0A7S0RVJ9"/>
<dbReference type="Gene3D" id="3.90.190.10">
    <property type="entry name" value="Protein tyrosine phosphatase superfamily"/>
    <property type="match status" value="1"/>
</dbReference>
<evidence type="ECO:0000256" key="1">
    <source>
        <dbReference type="ARBA" id="ARBA00008601"/>
    </source>
</evidence>
<dbReference type="GO" id="GO:0043409">
    <property type="term" value="P:negative regulation of MAPK cascade"/>
    <property type="evidence" value="ECO:0007669"/>
    <property type="project" value="TreeGrafter"/>
</dbReference>
<accession>A0A7S0RVJ9</accession>
<evidence type="ECO:0000256" key="3">
    <source>
        <dbReference type="ARBA" id="ARBA00022801"/>
    </source>
</evidence>
<evidence type="ECO:0000313" key="7">
    <source>
        <dbReference type="EMBL" id="CAD8688912.1"/>
    </source>
</evidence>
<dbReference type="InterPro" id="IPR000387">
    <property type="entry name" value="Tyr_Pase_dom"/>
</dbReference>
<proteinExistence type="inferred from homology"/>
<dbReference type="GO" id="GO:0033550">
    <property type="term" value="F:MAP kinase tyrosine phosphatase activity"/>
    <property type="evidence" value="ECO:0007669"/>
    <property type="project" value="TreeGrafter"/>
</dbReference>
<dbReference type="EC" id="3.1.3.48" evidence="2"/>
<feature type="domain" description="Tyrosine specific protein phosphatases" evidence="6">
    <location>
        <begin position="114"/>
        <end position="172"/>
    </location>
</feature>
<protein>
    <recommendedName>
        <fullName evidence="2">protein-tyrosine-phosphatase</fullName>
        <ecNumber evidence="2">3.1.3.48</ecNumber>
    </recommendedName>
</protein>
<dbReference type="InterPro" id="IPR000340">
    <property type="entry name" value="Dual-sp_phosphatase_cat-dom"/>
</dbReference>
<dbReference type="Pfam" id="PF00782">
    <property type="entry name" value="DSPc"/>
    <property type="match status" value="1"/>
</dbReference>
<dbReference type="PANTHER" id="PTHR10159">
    <property type="entry name" value="DUAL SPECIFICITY PROTEIN PHOSPHATASE"/>
    <property type="match status" value="1"/>
</dbReference>
<dbReference type="PROSITE" id="PS50054">
    <property type="entry name" value="TYR_PHOSPHATASE_DUAL"/>
    <property type="match status" value="1"/>
</dbReference>
<comment type="similarity">
    <text evidence="1">Belongs to the protein-tyrosine phosphatase family. Non-receptor class dual specificity subfamily.</text>
</comment>
<sequence length="205" mass="22773">MFARRKPAQSEKLDFDDEALKLFKTLNIKPGELGGDYNYLDPVWRHPTSGGILYIGNQTAAQDLSVQAAHKITHIVNCTADMPNFHEGKAGKFYLRFDVSNHWRYLDSSDQSVVQFVTPLFQFVDTALERGHSVLVHCLAGAHRAGTTGVACLMHLTGAQADEATKLAQRCRRVVCPIGMLPQFLDGLERLQAKRSQRGIGSFNS</sequence>
<evidence type="ECO:0000256" key="4">
    <source>
        <dbReference type="ARBA" id="ARBA00022912"/>
    </source>
</evidence>
<organism evidence="7">
    <name type="scientific">Pyramimonas obovata</name>
    <dbReference type="NCBI Taxonomy" id="1411642"/>
    <lineage>
        <taxon>Eukaryota</taxon>
        <taxon>Viridiplantae</taxon>
        <taxon>Chlorophyta</taxon>
        <taxon>Pyramimonadophyceae</taxon>
        <taxon>Pyramimonadales</taxon>
        <taxon>Pyramimonadaceae</taxon>
        <taxon>Pyramimonas</taxon>
        <taxon>Pyramimonas incertae sedis</taxon>
    </lineage>
</organism>
<dbReference type="GO" id="GO:0005737">
    <property type="term" value="C:cytoplasm"/>
    <property type="evidence" value="ECO:0007669"/>
    <property type="project" value="TreeGrafter"/>
</dbReference>
<dbReference type="GO" id="GO:0008330">
    <property type="term" value="F:protein tyrosine/threonine phosphatase activity"/>
    <property type="evidence" value="ECO:0007669"/>
    <property type="project" value="TreeGrafter"/>
</dbReference>
<keyword evidence="3" id="KW-0378">Hydrolase</keyword>
<dbReference type="EMBL" id="HBFA01037724">
    <property type="protein sequence ID" value="CAD8688912.1"/>
    <property type="molecule type" value="Transcribed_RNA"/>
</dbReference>
<reference evidence="7" key="1">
    <citation type="submission" date="2021-01" db="EMBL/GenBank/DDBJ databases">
        <authorList>
            <person name="Corre E."/>
            <person name="Pelletier E."/>
            <person name="Niang G."/>
            <person name="Scheremetjew M."/>
            <person name="Finn R."/>
            <person name="Kale V."/>
            <person name="Holt S."/>
            <person name="Cochrane G."/>
            <person name="Meng A."/>
            <person name="Brown T."/>
            <person name="Cohen L."/>
        </authorList>
    </citation>
    <scope>NUCLEOTIDE SEQUENCE</scope>
    <source>
        <strain evidence="7">CCMP722</strain>
    </source>
</reference>
<dbReference type="PROSITE" id="PS50056">
    <property type="entry name" value="TYR_PHOSPHATASE_2"/>
    <property type="match status" value="1"/>
</dbReference>
<dbReference type="PANTHER" id="PTHR10159:SF519">
    <property type="entry name" value="DUAL SPECIFICITY PROTEIN PHOSPHATASE MPK3"/>
    <property type="match status" value="1"/>
</dbReference>
<keyword evidence="4" id="KW-0904">Protein phosphatase</keyword>
<evidence type="ECO:0000259" key="6">
    <source>
        <dbReference type="PROSITE" id="PS50056"/>
    </source>
</evidence>
<dbReference type="CDD" id="cd14498">
    <property type="entry name" value="DSP"/>
    <property type="match status" value="1"/>
</dbReference>
<name>A0A7S0RVJ9_9CHLO</name>
<dbReference type="GO" id="GO:0017017">
    <property type="term" value="F:MAP kinase tyrosine/serine/threonine phosphatase activity"/>
    <property type="evidence" value="ECO:0007669"/>
    <property type="project" value="TreeGrafter"/>
</dbReference>
<dbReference type="InterPro" id="IPR029021">
    <property type="entry name" value="Prot-tyrosine_phosphatase-like"/>
</dbReference>
<evidence type="ECO:0000256" key="2">
    <source>
        <dbReference type="ARBA" id="ARBA00013064"/>
    </source>
</evidence>
<feature type="domain" description="Tyrosine-protein phosphatase" evidence="5">
    <location>
        <begin position="41"/>
        <end position="197"/>
    </location>
</feature>
<evidence type="ECO:0000259" key="5">
    <source>
        <dbReference type="PROSITE" id="PS50054"/>
    </source>
</evidence>
<dbReference type="SUPFAM" id="SSF52799">
    <property type="entry name" value="(Phosphotyrosine protein) phosphatases II"/>
    <property type="match status" value="1"/>
</dbReference>
<gene>
    <name evidence="7" type="ORF">POBO1169_LOCUS18857</name>
</gene>